<proteinExistence type="predicted"/>
<dbReference type="Proteomes" id="UP001231649">
    <property type="component" value="Chromosome 18"/>
</dbReference>
<sequence length="195" mass="22859">MRYRPRRRQKCGSARRWWTRRSRKDARAMCWRQVSRFQKTLVVLALYLTLYLLASCALAPATSVSFVSDELRIGNKYVLMFLVAPHSPLFSDSDGAEVFTSRNCGRCFITNNKGMLPMREYDAVLVYGERSLLSQTMAVMDPGRRYLLEARQRCVRNKLQRCYREPRVTSFSSRETHDLCGLCRRLHEERLNSLM</sequence>
<accession>A0ACC2QIZ8</accession>
<gene>
    <name evidence="1" type="ORF">PYW08_005336</name>
</gene>
<keyword evidence="2" id="KW-1185">Reference proteome</keyword>
<evidence type="ECO:0000313" key="2">
    <source>
        <dbReference type="Proteomes" id="UP001231649"/>
    </source>
</evidence>
<evidence type="ECO:0000313" key="1">
    <source>
        <dbReference type="EMBL" id="KAJ8716937.1"/>
    </source>
</evidence>
<name>A0ACC2QIZ8_9NEOP</name>
<reference evidence="1" key="1">
    <citation type="submission" date="2023-03" db="EMBL/GenBank/DDBJ databases">
        <title>Chromosome-level genomes of two armyworms, Mythimna separata and Mythimna loreyi, provide insights into the biosynthesis and reception of sex pheromones.</title>
        <authorList>
            <person name="Zhao H."/>
        </authorList>
    </citation>
    <scope>NUCLEOTIDE SEQUENCE</scope>
    <source>
        <strain evidence="1">BeijingLab</strain>
    </source>
</reference>
<protein>
    <submittedName>
        <fullName evidence="1">Uncharacterized protein</fullName>
    </submittedName>
</protein>
<dbReference type="EMBL" id="CM056794">
    <property type="protein sequence ID" value="KAJ8716937.1"/>
    <property type="molecule type" value="Genomic_DNA"/>
</dbReference>
<comment type="caution">
    <text evidence="1">The sequence shown here is derived from an EMBL/GenBank/DDBJ whole genome shotgun (WGS) entry which is preliminary data.</text>
</comment>
<organism evidence="1 2">
    <name type="scientific">Mythimna loreyi</name>
    <dbReference type="NCBI Taxonomy" id="667449"/>
    <lineage>
        <taxon>Eukaryota</taxon>
        <taxon>Metazoa</taxon>
        <taxon>Ecdysozoa</taxon>
        <taxon>Arthropoda</taxon>
        <taxon>Hexapoda</taxon>
        <taxon>Insecta</taxon>
        <taxon>Pterygota</taxon>
        <taxon>Neoptera</taxon>
        <taxon>Endopterygota</taxon>
        <taxon>Lepidoptera</taxon>
        <taxon>Glossata</taxon>
        <taxon>Ditrysia</taxon>
        <taxon>Noctuoidea</taxon>
        <taxon>Noctuidae</taxon>
        <taxon>Noctuinae</taxon>
        <taxon>Hadenini</taxon>
        <taxon>Mythimna</taxon>
    </lineage>
</organism>